<feature type="compositionally biased region" description="Polar residues" evidence="2">
    <location>
        <begin position="388"/>
        <end position="400"/>
    </location>
</feature>
<keyword evidence="1" id="KW-0862">Zinc</keyword>
<feature type="region of interest" description="Disordered" evidence="2">
    <location>
        <begin position="94"/>
        <end position="167"/>
    </location>
</feature>
<evidence type="ECO:0000313" key="5">
    <source>
        <dbReference type="Proteomes" id="UP001321749"/>
    </source>
</evidence>
<feature type="region of interest" description="Disordered" evidence="2">
    <location>
        <begin position="1"/>
        <end position="82"/>
    </location>
</feature>
<feature type="compositionally biased region" description="Polar residues" evidence="2">
    <location>
        <begin position="297"/>
        <end position="309"/>
    </location>
</feature>
<dbReference type="GO" id="GO:0005634">
    <property type="term" value="C:nucleus"/>
    <property type="evidence" value="ECO:0007669"/>
    <property type="project" value="TreeGrafter"/>
</dbReference>
<feature type="compositionally biased region" description="Basic and acidic residues" evidence="2">
    <location>
        <begin position="515"/>
        <end position="524"/>
    </location>
</feature>
<feature type="compositionally biased region" description="Basic residues" evidence="2">
    <location>
        <begin position="537"/>
        <end position="546"/>
    </location>
</feature>
<feature type="compositionally biased region" description="Polar residues" evidence="2">
    <location>
        <begin position="1"/>
        <end position="16"/>
    </location>
</feature>
<dbReference type="InterPro" id="IPR051061">
    <property type="entry name" value="Zinc_finger_trans_reg"/>
</dbReference>
<feature type="compositionally biased region" description="Polar residues" evidence="2">
    <location>
        <begin position="274"/>
        <end position="285"/>
    </location>
</feature>
<dbReference type="GO" id="GO:0008270">
    <property type="term" value="F:zinc ion binding"/>
    <property type="evidence" value="ECO:0007669"/>
    <property type="project" value="UniProtKB-KW"/>
</dbReference>
<keyword evidence="5" id="KW-1185">Reference proteome</keyword>
<protein>
    <submittedName>
        <fullName evidence="4">Metallothionein expression activator</fullName>
    </submittedName>
</protein>
<dbReference type="SMART" id="SM00355">
    <property type="entry name" value="ZnF_C2H2"/>
    <property type="match status" value="3"/>
</dbReference>
<keyword evidence="1" id="KW-0479">Metal-binding</keyword>
<feature type="region of interest" description="Disordered" evidence="2">
    <location>
        <begin position="515"/>
        <end position="546"/>
    </location>
</feature>
<dbReference type="SUPFAM" id="SSF57667">
    <property type="entry name" value="beta-beta-alpha zinc fingers"/>
    <property type="match status" value="1"/>
</dbReference>
<feature type="region of interest" description="Disordered" evidence="2">
    <location>
        <begin position="337"/>
        <end position="408"/>
    </location>
</feature>
<dbReference type="Gene3D" id="3.30.160.60">
    <property type="entry name" value="Classic Zinc Finger"/>
    <property type="match status" value="1"/>
</dbReference>
<evidence type="ECO:0000256" key="1">
    <source>
        <dbReference type="PROSITE-ProRule" id="PRU00042"/>
    </source>
</evidence>
<feature type="compositionally biased region" description="Basic and acidic residues" evidence="2">
    <location>
        <begin position="226"/>
        <end position="235"/>
    </location>
</feature>
<dbReference type="PROSITE" id="PS50157">
    <property type="entry name" value="ZINC_FINGER_C2H2_2"/>
    <property type="match status" value="1"/>
</dbReference>
<sequence>MNSTTASHLTHDQASSDWYDDLSRNSPQLEPLRPTLQPSPSPPPSAPSPKVSSPADISDKRGGKGSKARPMKPSRGDAILIGYLGGHRQNEVADFASMQGLPSEPESVEDTDLADDSESVDSSTVSQGGDKERDGRRRSSGLKRMSIDQPNPEDMGPVNSNSLAGGGAFDLKSLAASALATVTDVKSEPVAAGPISSRIEPSIARFKTSPPAPTARVPFALPPSVRRPEPFRDERPAPVSISVATIAPPLFSPPGLASPQQQSTCSPLPLGPRSPTNSITSSTLSDGLAPLQLGSPRFNNTNGHTLPSIKSQLGDISQLSNNHQAAEAERYRAAHPMYARSPPGGTLPRLMHGPGSPPTSPVESFRRDASSPGQYSLSHSSPYPYANPNYSGSSTATPGSDHSAPTPGAAGISIENLTHIGSYVCPIGGCNAQPFQTQYLLNSHMNVHSSSRPHYCPVPGCSRGEGGKGFKRKNEMIRHGLVHDSPGYVCPFCPDREHKYPRPDNLQRHVRVHHVDKDKDDPLLRDVLAQRPDGPNRGRRRRGAPS</sequence>
<organism evidence="4 5">
    <name type="scientific">Cladorrhinum samala</name>
    <dbReference type="NCBI Taxonomy" id="585594"/>
    <lineage>
        <taxon>Eukaryota</taxon>
        <taxon>Fungi</taxon>
        <taxon>Dikarya</taxon>
        <taxon>Ascomycota</taxon>
        <taxon>Pezizomycotina</taxon>
        <taxon>Sordariomycetes</taxon>
        <taxon>Sordariomycetidae</taxon>
        <taxon>Sordariales</taxon>
        <taxon>Podosporaceae</taxon>
        <taxon>Cladorrhinum</taxon>
    </lineage>
</organism>
<gene>
    <name evidence="4" type="ORF">QBC42DRAFT_40277</name>
</gene>
<name>A0AAV9HBM0_9PEZI</name>
<proteinExistence type="predicted"/>
<dbReference type="PANTHER" id="PTHR46179:SF19">
    <property type="entry name" value="C2H2 FINGER DOMAIN TRANSCRIPTION FACTOR (EUROFUNG)-RELATED"/>
    <property type="match status" value="1"/>
</dbReference>
<comment type="caution">
    <text evidence="4">The sequence shown here is derived from an EMBL/GenBank/DDBJ whole genome shotgun (WGS) entry which is preliminary data.</text>
</comment>
<accession>A0AAV9HBM0</accession>
<dbReference type="EMBL" id="MU865120">
    <property type="protein sequence ID" value="KAK4457359.1"/>
    <property type="molecule type" value="Genomic_DNA"/>
</dbReference>
<dbReference type="InterPro" id="IPR013087">
    <property type="entry name" value="Znf_C2H2_type"/>
</dbReference>
<dbReference type="InterPro" id="IPR036236">
    <property type="entry name" value="Znf_C2H2_sf"/>
</dbReference>
<feature type="domain" description="C2H2-type" evidence="3">
    <location>
        <begin position="423"/>
        <end position="453"/>
    </location>
</feature>
<evidence type="ECO:0000313" key="4">
    <source>
        <dbReference type="EMBL" id="KAK4457359.1"/>
    </source>
</evidence>
<feature type="compositionally biased region" description="Basic residues" evidence="2">
    <location>
        <begin position="63"/>
        <end position="72"/>
    </location>
</feature>
<feature type="compositionally biased region" description="Polar residues" evidence="2">
    <location>
        <begin position="371"/>
        <end position="381"/>
    </location>
</feature>
<dbReference type="GO" id="GO:0006357">
    <property type="term" value="P:regulation of transcription by RNA polymerase II"/>
    <property type="evidence" value="ECO:0007669"/>
    <property type="project" value="TreeGrafter"/>
</dbReference>
<dbReference type="AlphaFoldDB" id="A0AAV9HBM0"/>
<feature type="region of interest" description="Disordered" evidence="2">
    <location>
        <begin position="252"/>
        <end position="309"/>
    </location>
</feature>
<feature type="compositionally biased region" description="Pro residues" evidence="2">
    <location>
        <begin position="37"/>
        <end position="47"/>
    </location>
</feature>
<reference evidence="4" key="2">
    <citation type="submission" date="2023-06" db="EMBL/GenBank/DDBJ databases">
        <authorList>
            <consortium name="Lawrence Berkeley National Laboratory"/>
            <person name="Mondo S.J."/>
            <person name="Hensen N."/>
            <person name="Bonometti L."/>
            <person name="Westerberg I."/>
            <person name="Brannstrom I.O."/>
            <person name="Guillou S."/>
            <person name="Cros-Aarteil S."/>
            <person name="Calhoun S."/>
            <person name="Haridas S."/>
            <person name="Kuo A."/>
            <person name="Pangilinan J."/>
            <person name="Riley R."/>
            <person name="Labutti K."/>
            <person name="Andreopoulos B."/>
            <person name="Lipzen A."/>
            <person name="Chen C."/>
            <person name="Yanf M."/>
            <person name="Daum C."/>
            <person name="Ng V."/>
            <person name="Clum A."/>
            <person name="Steindorff A."/>
            <person name="Ohm R."/>
            <person name="Martin F."/>
            <person name="Silar P."/>
            <person name="Natvig D."/>
            <person name="Lalanne C."/>
            <person name="Gautier V."/>
            <person name="Ament-Velasquez S.L."/>
            <person name="Kruys A."/>
            <person name="Hutchinson M.I."/>
            <person name="Powell A.J."/>
            <person name="Barry K."/>
            <person name="Miller A.N."/>
            <person name="Grigoriev I.V."/>
            <person name="Debuchy R."/>
            <person name="Gladieux P."/>
            <person name="Thoren M.H."/>
            <person name="Johannesson H."/>
        </authorList>
    </citation>
    <scope>NUCLEOTIDE SEQUENCE</scope>
    <source>
        <strain evidence="4">PSN324</strain>
    </source>
</reference>
<keyword evidence="1" id="KW-0863">Zinc-finger</keyword>
<feature type="compositionally biased region" description="Acidic residues" evidence="2">
    <location>
        <begin position="106"/>
        <end position="119"/>
    </location>
</feature>
<reference evidence="4" key="1">
    <citation type="journal article" date="2023" name="Mol. Phylogenet. Evol.">
        <title>Genome-scale phylogeny and comparative genomics of the fungal order Sordariales.</title>
        <authorList>
            <person name="Hensen N."/>
            <person name="Bonometti L."/>
            <person name="Westerberg I."/>
            <person name="Brannstrom I.O."/>
            <person name="Guillou S."/>
            <person name="Cros-Aarteil S."/>
            <person name="Calhoun S."/>
            <person name="Haridas S."/>
            <person name="Kuo A."/>
            <person name="Mondo S."/>
            <person name="Pangilinan J."/>
            <person name="Riley R."/>
            <person name="LaButti K."/>
            <person name="Andreopoulos B."/>
            <person name="Lipzen A."/>
            <person name="Chen C."/>
            <person name="Yan M."/>
            <person name="Daum C."/>
            <person name="Ng V."/>
            <person name="Clum A."/>
            <person name="Steindorff A."/>
            <person name="Ohm R.A."/>
            <person name="Martin F."/>
            <person name="Silar P."/>
            <person name="Natvig D.O."/>
            <person name="Lalanne C."/>
            <person name="Gautier V."/>
            <person name="Ament-Velasquez S.L."/>
            <person name="Kruys A."/>
            <person name="Hutchinson M.I."/>
            <person name="Powell A.J."/>
            <person name="Barry K."/>
            <person name="Miller A.N."/>
            <person name="Grigoriev I.V."/>
            <person name="Debuchy R."/>
            <person name="Gladieux P."/>
            <person name="Hiltunen Thoren M."/>
            <person name="Johannesson H."/>
        </authorList>
    </citation>
    <scope>NUCLEOTIDE SEQUENCE</scope>
    <source>
        <strain evidence="4">PSN324</strain>
    </source>
</reference>
<feature type="region of interest" description="Disordered" evidence="2">
    <location>
        <begin position="202"/>
        <end position="235"/>
    </location>
</feature>
<dbReference type="Proteomes" id="UP001321749">
    <property type="component" value="Unassembled WGS sequence"/>
</dbReference>
<evidence type="ECO:0000256" key="2">
    <source>
        <dbReference type="SAM" id="MobiDB-lite"/>
    </source>
</evidence>
<evidence type="ECO:0000259" key="3">
    <source>
        <dbReference type="PROSITE" id="PS50157"/>
    </source>
</evidence>
<dbReference type="PANTHER" id="PTHR46179">
    <property type="entry name" value="ZINC FINGER PROTEIN"/>
    <property type="match status" value="1"/>
</dbReference>